<dbReference type="Proteomes" id="UP001224661">
    <property type="component" value="Unassembled WGS sequence"/>
</dbReference>
<keyword evidence="1" id="KW-0805">Transcription regulation</keyword>
<dbReference type="PANTHER" id="PTHR30055:SF238">
    <property type="entry name" value="MYCOFACTOCIN BIOSYNTHESIS TRANSCRIPTIONAL REGULATOR MFTR-RELATED"/>
    <property type="match status" value="1"/>
</dbReference>
<comment type="caution">
    <text evidence="6">The sequence shown here is derived from an EMBL/GenBank/DDBJ whole genome shotgun (WGS) entry which is preliminary data.</text>
</comment>
<evidence type="ECO:0000256" key="1">
    <source>
        <dbReference type="ARBA" id="ARBA00023015"/>
    </source>
</evidence>
<dbReference type="Gene3D" id="1.10.357.10">
    <property type="entry name" value="Tetracycline Repressor, domain 2"/>
    <property type="match status" value="1"/>
</dbReference>
<accession>A0ABT6RKU2</accession>
<organism evidence="6 7">
    <name type="scientific">Streptomyces solicavernae</name>
    <dbReference type="NCBI Taxonomy" id="3043614"/>
    <lineage>
        <taxon>Bacteria</taxon>
        <taxon>Bacillati</taxon>
        <taxon>Actinomycetota</taxon>
        <taxon>Actinomycetes</taxon>
        <taxon>Kitasatosporales</taxon>
        <taxon>Streptomycetaceae</taxon>
        <taxon>Streptomyces</taxon>
    </lineage>
</organism>
<dbReference type="Pfam" id="PF00440">
    <property type="entry name" value="TetR_N"/>
    <property type="match status" value="1"/>
</dbReference>
<name>A0ABT6RKU2_9ACTN</name>
<reference evidence="6 7" key="1">
    <citation type="submission" date="2023-05" db="EMBL/GenBank/DDBJ databases">
        <title>Draft genome sequence of Streptomyces sp. B-S-A8 isolated from a cave soil in Thailand.</title>
        <authorList>
            <person name="Chamroensaksri N."/>
            <person name="Muangham S."/>
        </authorList>
    </citation>
    <scope>NUCLEOTIDE SEQUENCE [LARGE SCALE GENOMIC DNA]</scope>
    <source>
        <strain evidence="6 7">B-S-A8</strain>
    </source>
</reference>
<evidence type="ECO:0000313" key="7">
    <source>
        <dbReference type="Proteomes" id="UP001224661"/>
    </source>
</evidence>
<feature type="DNA-binding region" description="H-T-H motif" evidence="4">
    <location>
        <begin position="32"/>
        <end position="51"/>
    </location>
</feature>
<sequence>MAPRGVAIPDARERLFAAAERVLERDGAGALTSRAVTDEAGCSKGLLHAHFAGLDDFTAELCLDRFARTARLAERLPARAGEGDVARTLAGVALTLFRSGGPTISALALSRPAAAHRVREALQSGAPGFDAIEAAVAAYLEAELRLGRVPPHTDTAAAALAVVGTVHHLLMTSRPGGPDPQGRVEGVVRVVLGAG</sequence>
<dbReference type="RefSeq" id="WP_282509787.1">
    <property type="nucleotide sequence ID" value="NZ_JASCIR010000001.1"/>
</dbReference>
<dbReference type="InterPro" id="IPR036271">
    <property type="entry name" value="Tet_transcr_reg_TetR-rel_C_sf"/>
</dbReference>
<dbReference type="InterPro" id="IPR050109">
    <property type="entry name" value="HTH-type_TetR-like_transc_reg"/>
</dbReference>
<dbReference type="SUPFAM" id="SSF48498">
    <property type="entry name" value="Tetracyclin repressor-like, C-terminal domain"/>
    <property type="match status" value="1"/>
</dbReference>
<proteinExistence type="predicted"/>
<feature type="domain" description="HTH tetR-type" evidence="5">
    <location>
        <begin position="9"/>
        <end position="69"/>
    </location>
</feature>
<evidence type="ECO:0000256" key="2">
    <source>
        <dbReference type="ARBA" id="ARBA00023125"/>
    </source>
</evidence>
<protein>
    <submittedName>
        <fullName evidence="6">TetR/AcrR family transcriptional regulator</fullName>
    </submittedName>
</protein>
<dbReference type="EMBL" id="JASCIR010000001">
    <property type="protein sequence ID" value="MDI3385049.1"/>
    <property type="molecule type" value="Genomic_DNA"/>
</dbReference>
<evidence type="ECO:0000313" key="6">
    <source>
        <dbReference type="EMBL" id="MDI3385049.1"/>
    </source>
</evidence>
<evidence type="ECO:0000256" key="3">
    <source>
        <dbReference type="ARBA" id="ARBA00023163"/>
    </source>
</evidence>
<evidence type="ECO:0000256" key="4">
    <source>
        <dbReference type="PROSITE-ProRule" id="PRU00335"/>
    </source>
</evidence>
<keyword evidence="2 4" id="KW-0238">DNA-binding</keyword>
<gene>
    <name evidence="6" type="ORF">QIS99_02285</name>
</gene>
<keyword evidence="7" id="KW-1185">Reference proteome</keyword>
<dbReference type="PANTHER" id="PTHR30055">
    <property type="entry name" value="HTH-TYPE TRANSCRIPTIONAL REGULATOR RUTR"/>
    <property type="match status" value="1"/>
</dbReference>
<dbReference type="InterPro" id="IPR009057">
    <property type="entry name" value="Homeodomain-like_sf"/>
</dbReference>
<keyword evidence="3" id="KW-0804">Transcription</keyword>
<dbReference type="PROSITE" id="PS50977">
    <property type="entry name" value="HTH_TETR_2"/>
    <property type="match status" value="1"/>
</dbReference>
<evidence type="ECO:0000259" key="5">
    <source>
        <dbReference type="PROSITE" id="PS50977"/>
    </source>
</evidence>
<dbReference type="InterPro" id="IPR001647">
    <property type="entry name" value="HTH_TetR"/>
</dbReference>
<dbReference type="SUPFAM" id="SSF46689">
    <property type="entry name" value="Homeodomain-like"/>
    <property type="match status" value="1"/>
</dbReference>